<sequence length="316" mass="34077">MTDHHRIDVHQHVVPPFWADALPAHGGDPSGWRSPAWSPESALAFMDSLEIETGVLSLTAPGVQGWNGSARRDMARRINEYVAGLVAQWPARFGNFATLPLPDVDGTLAEIGHAFDALNADGVVLLSNYGGTYLGDAAFEPVWAALDRRSAVVFIHPAKPAIDMLPGIPGPLLDYPFDTTRTALQLVLNGVIARYPNVRIILSHAGGFLPYAAYRFAELAPGVRHDVPDRDGVLDLLRRFYFDTALSAPSALPSLVAFAQPDRVLYGSDFPYAPASVGTSFTAALDAYPAPDADRHAAIHRTNALPLFPRLAALAR</sequence>
<evidence type="ECO:0000256" key="5">
    <source>
        <dbReference type="ARBA" id="ARBA00038889"/>
    </source>
</evidence>
<evidence type="ECO:0000256" key="3">
    <source>
        <dbReference type="ARBA" id="ARBA00023239"/>
    </source>
</evidence>
<protein>
    <recommendedName>
        <fullName evidence="5">6-methylsalicylate decarboxylase</fullName>
        <ecNumber evidence="5">4.1.1.52</ecNumber>
    </recommendedName>
</protein>
<dbReference type="EC" id="4.1.1.52" evidence="5"/>
<evidence type="ECO:0000259" key="6">
    <source>
        <dbReference type="Pfam" id="PF04909"/>
    </source>
</evidence>
<dbReference type="PANTHER" id="PTHR21240">
    <property type="entry name" value="2-AMINO-3-CARBOXYLMUCONATE-6-SEMIALDEHYDE DECARBOXYLASE"/>
    <property type="match status" value="1"/>
</dbReference>
<gene>
    <name evidence="7" type="primary">hndA</name>
</gene>
<dbReference type="GO" id="GO:0005829">
    <property type="term" value="C:cytosol"/>
    <property type="evidence" value="ECO:0007669"/>
    <property type="project" value="TreeGrafter"/>
</dbReference>
<dbReference type="EMBL" id="KU254672">
    <property type="protein sequence ID" value="AMD11276.1"/>
    <property type="molecule type" value="Genomic_DNA"/>
</dbReference>
<keyword evidence="3" id="KW-0456">Lyase</keyword>
<dbReference type="PANTHER" id="PTHR21240:SF29">
    <property type="entry name" value="AMIDOHYDROLASE-RELATED DOMAIN-CONTAINING PROTEIN"/>
    <property type="match status" value="1"/>
</dbReference>
<dbReference type="GO" id="GO:0046872">
    <property type="term" value="F:metal ion binding"/>
    <property type="evidence" value="ECO:0007669"/>
    <property type="project" value="UniProtKB-KW"/>
</dbReference>
<dbReference type="InterPro" id="IPR032465">
    <property type="entry name" value="ACMSD"/>
</dbReference>
<evidence type="ECO:0000256" key="2">
    <source>
        <dbReference type="ARBA" id="ARBA00022833"/>
    </source>
</evidence>
<dbReference type="GO" id="GO:0016787">
    <property type="term" value="F:hydrolase activity"/>
    <property type="evidence" value="ECO:0007669"/>
    <property type="project" value="InterPro"/>
</dbReference>
<name>A0A125R5N9_9BURK</name>
<evidence type="ECO:0000313" key="7">
    <source>
        <dbReference type="EMBL" id="AMD11276.1"/>
    </source>
</evidence>
<keyword evidence="1" id="KW-0479">Metal-binding</keyword>
<proteinExistence type="predicted"/>
<dbReference type="GO" id="GO:0019748">
    <property type="term" value="P:secondary metabolic process"/>
    <property type="evidence" value="ECO:0007669"/>
    <property type="project" value="TreeGrafter"/>
</dbReference>
<comment type="catalytic activity">
    <reaction evidence="4">
        <text>6-methylsalicylate + H(+) = 3-methylphenol + CO2</text>
        <dbReference type="Rhea" id="RHEA:23112"/>
        <dbReference type="ChEBI" id="CHEBI:15378"/>
        <dbReference type="ChEBI" id="CHEBI:16526"/>
        <dbReference type="ChEBI" id="CHEBI:17231"/>
        <dbReference type="ChEBI" id="CHEBI:36658"/>
        <dbReference type="EC" id="4.1.1.52"/>
    </reaction>
    <physiologicalReaction direction="left-to-right" evidence="4">
        <dbReference type="Rhea" id="RHEA:23113"/>
    </physiologicalReaction>
</comment>
<dbReference type="InterPro" id="IPR032466">
    <property type="entry name" value="Metal_Hydrolase"/>
</dbReference>
<organism evidence="7">
    <name type="scientific">Burkholderia sp. BC1</name>
    <dbReference type="NCBI Taxonomy" id="1095370"/>
    <lineage>
        <taxon>Bacteria</taxon>
        <taxon>Pseudomonadati</taxon>
        <taxon>Pseudomonadota</taxon>
        <taxon>Betaproteobacteria</taxon>
        <taxon>Burkholderiales</taxon>
        <taxon>Burkholderiaceae</taxon>
        <taxon>Burkholderia</taxon>
    </lineage>
</organism>
<dbReference type="Pfam" id="PF04909">
    <property type="entry name" value="Amidohydro_2"/>
    <property type="match status" value="1"/>
</dbReference>
<feature type="domain" description="Amidohydrolase-related" evidence="6">
    <location>
        <begin position="7"/>
        <end position="309"/>
    </location>
</feature>
<evidence type="ECO:0000256" key="1">
    <source>
        <dbReference type="ARBA" id="ARBA00022723"/>
    </source>
</evidence>
<dbReference type="GO" id="GO:0047596">
    <property type="term" value="F:6-methylsalicylate decarboxylase activity"/>
    <property type="evidence" value="ECO:0007669"/>
    <property type="project" value="UniProtKB-EC"/>
</dbReference>
<dbReference type="InterPro" id="IPR006680">
    <property type="entry name" value="Amidohydro-rel"/>
</dbReference>
<dbReference type="AlphaFoldDB" id="A0A125R5N9"/>
<dbReference type="Gene3D" id="3.20.20.140">
    <property type="entry name" value="Metal-dependent hydrolases"/>
    <property type="match status" value="1"/>
</dbReference>
<accession>A0A125R5N9</accession>
<reference evidence="7" key="1">
    <citation type="journal article" date="2016" name="J. Bacteriol.">
        <title>Functional Characterization of 2-Hydroxy-1-naphthoic Acid Non-oxidative Decarboxylase from Burkholderia sp. Strain BC1: A Novel Member of Amidohydrolase-2 Protein Family.</title>
        <authorList>
            <person name="Pal Chowdhury P."/>
            <person name="Basu S."/>
            <person name="Dutta A."/>
            <person name="Dutta T.K."/>
        </authorList>
    </citation>
    <scope>NUCLEOTIDE SEQUENCE</scope>
    <source>
        <strain evidence="7">BC1</strain>
    </source>
</reference>
<keyword evidence="2" id="KW-0862">Zinc</keyword>
<dbReference type="SUPFAM" id="SSF51556">
    <property type="entry name" value="Metallo-dependent hydrolases"/>
    <property type="match status" value="1"/>
</dbReference>
<evidence type="ECO:0000256" key="4">
    <source>
        <dbReference type="ARBA" id="ARBA00036832"/>
    </source>
</evidence>